<evidence type="ECO:0000313" key="2">
    <source>
        <dbReference type="EMBL" id="CAD7232506.1"/>
    </source>
</evidence>
<feature type="region of interest" description="Disordered" evidence="1">
    <location>
        <begin position="1"/>
        <end position="21"/>
    </location>
</feature>
<protein>
    <submittedName>
        <fullName evidence="2">Uncharacterized protein</fullName>
    </submittedName>
</protein>
<reference evidence="2" key="1">
    <citation type="submission" date="2020-11" db="EMBL/GenBank/DDBJ databases">
        <authorList>
            <person name="Tran Van P."/>
        </authorList>
    </citation>
    <scope>NUCLEOTIDE SEQUENCE</scope>
</reference>
<feature type="compositionally biased region" description="Basic and acidic residues" evidence="1">
    <location>
        <begin position="1"/>
        <end position="15"/>
    </location>
</feature>
<evidence type="ECO:0000256" key="1">
    <source>
        <dbReference type="SAM" id="MobiDB-lite"/>
    </source>
</evidence>
<organism evidence="2">
    <name type="scientific">Cyprideis torosa</name>
    <dbReference type="NCBI Taxonomy" id="163714"/>
    <lineage>
        <taxon>Eukaryota</taxon>
        <taxon>Metazoa</taxon>
        <taxon>Ecdysozoa</taxon>
        <taxon>Arthropoda</taxon>
        <taxon>Crustacea</taxon>
        <taxon>Oligostraca</taxon>
        <taxon>Ostracoda</taxon>
        <taxon>Podocopa</taxon>
        <taxon>Podocopida</taxon>
        <taxon>Cytherocopina</taxon>
        <taxon>Cytheroidea</taxon>
        <taxon>Cytherideidae</taxon>
        <taxon>Cyprideis</taxon>
    </lineage>
</organism>
<sequence length="120" mass="13705">MLAKRGEVDRAEHKAGWSGVGVSVDPTYLTCSGDLPAEDQKTLDQVKMEYVVKNTERNVSRSHYPSNIDAQYPKPKRSTRLFENILQLNPTLQVDCLKDKKKNRTFIGKILEASFKQKHK</sequence>
<accession>A0A7R8WNV9</accession>
<proteinExistence type="predicted"/>
<gene>
    <name evidence="2" type="ORF">CTOB1V02_LOCUS10341</name>
</gene>
<dbReference type="AlphaFoldDB" id="A0A7R8WNV9"/>
<name>A0A7R8WNV9_9CRUS</name>
<dbReference type="EMBL" id="OB664742">
    <property type="protein sequence ID" value="CAD7232506.1"/>
    <property type="molecule type" value="Genomic_DNA"/>
</dbReference>